<protein>
    <recommendedName>
        <fullName evidence="3">FhuF-like iron-sulfur protein</fullName>
    </recommendedName>
</protein>
<comment type="caution">
    <text evidence="1">The sequence shown here is derived from an EMBL/GenBank/DDBJ whole genome shotgun (WGS) entry which is preliminary data.</text>
</comment>
<accession>A0A561UMN3</accession>
<organism evidence="1 2">
    <name type="scientific">Kitasatospora viridis</name>
    <dbReference type="NCBI Taxonomy" id="281105"/>
    <lineage>
        <taxon>Bacteria</taxon>
        <taxon>Bacillati</taxon>
        <taxon>Actinomycetota</taxon>
        <taxon>Actinomycetes</taxon>
        <taxon>Kitasatosporales</taxon>
        <taxon>Streptomycetaceae</taxon>
        <taxon>Kitasatospora</taxon>
    </lineage>
</organism>
<evidence type="ECO:0000313" key="2">
    <source>
        <dbReference type="Proteomes" id="UP000317940"/>
    </source>
</evidence>
<evidence type="ECO:0008006" key="3">
    <source>
        <dbReference type="Google" id="ProtNLM"/>
    </source>
</evidence>
<dbReference type="AlphaFoldDB" id="A0A561UMN3"/>
<evidence type="ECO:0000313" key="1">
    <source>
        <dbReference type="EMBL" id="TWG00635.1"/>
    </source>
</evidence>
<dbReference type="EMBL" id="VIWT01000001">
    <property type="protein sequence ID" value="TWG00635.1"/>
    <property type="molecule type" value="Genomic_DNA"/>
</dbReference>
<dbReference type="OrthoDB" id="5181364at2"/>
<reference evidence="1 2" key="1">
    <citation type="submission" date="2019-06" db="EMBL/GenBank/DDBJ databases">
        <title>Sequencing the genomes of 1000 actinobacteria strains.</title>
        <authorList>
            <person name="Klenk H.-P."/>
        </authorList>
    </citation>
    <scope>NUCLEOTIDE SEQUENCE [LARGE SCALE GENOMIC DNA]</scope>
    <source>
        <strain evidence="1 2">DSM 44826</strain>
    </source>
</reference>
<dbReference type="Proteomes" id="UP000317940">
    <property type="component" value="Unassembled WGS sequence"/>
</dbReference>
<proteinExistence type="predicted"/>
<sequence length="268" mass="28616">MTVRGAITTSPHPCAAAYRAFGRVFPDLRIRLTGTRPGAGWTTAPRLLASPALRERLLAAEARRTARRHGAAPRPDVAAGFWLHRVAWPLGLFFTLPWLLDARVPLPTAEQLAHRHPARGGPAELALLPGGPLRFACLPGDPAAEHPDALVLPDRPALDLALRTAFADRLDPLFTAFGPQLRRGSRPLWGLATDELTEGLWFAAGLLGEEARAVAALSALLPGRTAPFTGGAGFRSTPTGPTRTRVSCCLFYTVSPTAPCAGCPRVRN</sequence>
<dbReference type="RefSeq" id="WP_145906708.1">
    <property type="nucleotide sequence ID" value="NZ_BAAAMZ010000003.1"/>
</dbReference>
<gene>
    <name evidence="1" type="ORF">FHX73_114515</name>
</gene>
<name>A0A561UMN3_9ACTN</name>
<keyword evidence="2" id="KW-1185">Reference proteome</keyword>